<evidence type="ECO:0000313" key="1">
    <source>
        <dbReference type="EMBL" id="MDR7132840.1"/>
    </source>
</evidence>
<accession>A0ABU1W642</accession>
<dbReference type="EMBL" id="JAVDVY010000001">
    <property type="protein sequence ID" value="MDR7132840.1"/>
    <property type="molecule type" value="Genomic_DNA"/>
</dbReference>
<comment type="caution">
    <text evidence="1">The sequence shown here is derived from an EMBL/GenBank/DDBJ whole genome shotgun (WGS) entry which is preliminary data.</text>
</comment>
<name>A0ABU1W642_9GAMM</name>
<proteinExistence type="predicted"/>
<gene>
    <name evidence="1" type="ORF">J2X06_000024</name>
</gene>
<sequence length="101" mass="10987">MGIDVYWKSEHGEVLGALEDSGALSELSGLFYRQSGSTCLRFIDPAGDACFNQLQLPVLLIEMRHLLPAVSDARANAHLQAVVGLLEGAARSHTYIWFVGD</sequence>
<evidence type="ECO:0000313" key="2">
    <source>
        <dbReference type="Proteomes" id="UP001251524"/>
    </source>
</evidence>
<reference evidence="1 2" key="1">
    <citation type="submission" date="2023-07" db="EMBL/GenBank/DDBJ databases">
        <title>Sorghum-associated microbial communities from plants grown in Nebraska, USA.</title>
        <authorList>
            <person name="Schachtman D."/>
        </authorList>
    </citation>
    <scope>NUCLEOTIDE SEQUENCE [LARGE SCALE GENOMIC DNA]</scope>
    <source>
        <strain evidence="1 2">BE198</strain>
    </source>
</reference>
<protein>
    <submittedName>
        <fullName evidence="1">Uncharacterized protein</fullName>
    </submittedName>
</protein>
<keyword evidence="2" id="KW-1185">Reference proteome</keyword>
<organism evidence="1 2">
    <name type="scientific">Lysobacter niastensis</name>
    <dbReference type="NCBI Taxonomy" id="380629"/>
    <lineage>
        <taxon>Bacteria</taxon>
        <taxon>Pseudomonadati</taxon>
        <taxon>Pseudomonadota</taxon>
        <taxon>Gammaproteobacteria</taxon>
        <taxon>Lysobacterales</taxon>
        <taxon>Lysobacteraceae</taxon>
        <taxon>Lysobacter</taxon>
    </lineage>
</organism>
<dbReference type="Proteomes" id="UP001251524">
    <property type="component" value="Unassembled WGS sequence"/>
</dbReference>